<dbReference type="InterPro" id="IPR022024">
    <property type="entry name" value="DUF3602"/>
</dbReference>
<dbReference type="Proteomes" id="UP000002866">
    <property type="component" value="Chromosome 3"/>
</dbReference>
<organism evidence="2 3">
    <name type="scientific">Henningerozyma blattae (strain ATCC 34711 / CBS 6284 / DSM 70876 / NBRC 10599 / NRRL Y-10934 / UCD 77-7)</name>
    <name type="common">Yeast</name>
    <name type="synonym">Tetrapisispora blattae</name>
    <dbReference type="NCBI Taxonomy" id="1071380"/>
    <lineage>
        <taxon>Eukaryota</taxon>
        <taxon>Fungi</taxon>
        <taxon>Dikarya</taxon>
        <taxon>Ascomycota</taxon>
        <taxon>Saccharomycotina</taxon>
        <taxon>Saccharomycetes</taxon>
        <taxon>Saccharomycetales</taxon>
        <taxon>Saccharomycetaceae</taxon>
        <taxon>Henningerozyma</taxon>
    </lineage>
</organism>
<sequence>MHAKMDTPTAHQYVYIGRGGAGNIHKTDSKISPKLVPQGSQTPNILHPVFSTGRGGAGNMRKNVDPKLTRIAQDVGDAVIIPEDSVTVFASPCSSDSDSDDEDIIDDSYYNVDDDSFVSDTTLNSHDHLEKNKSISRIKSIVSDSKVLDKPNHHRNHKIQKTLTSTKDSSKSPPPPPHYPFQQRPVRIGRGGAGNLLSPTTSNNKSVTSNSSNSKSKNWLSSIFHSYNYFVKVHCVTPLLIH</sequence>
<protein>
    <submittedName>
        <fullName evidence="2">Uncharacterized protein</fullName>
    </submittedName>
</protein>
<dbReference type="AlphaFoldDB" id="I2H1P8"/>
<dbReference type="GeneID" id="14495280"/>
<accession>I2H1P8</accession>
<dbReference type="InterPro" id="IPR053203">
    <property type="entry name" value="Cisplatin_resist-associated"/>
</dbReference>
<dbReference type="HOGENOM" id="CLU_082191_0_1_1"/>
<evidence type="ECO:0000256" key="1">
    <source>
        <dbReference type="SAM" id="MobiDB-lite"/>
    </source>
</evidence>
<name>I2H1P8_HENB6</name>
<keyword evidence="3" id="KW-1185">Reference proteome</keyword>
<dbReference type="PANTHER" id="PTHR34693:SF1">
    <property type="entry name" value="PROTEIN PAR32"/>
    <property type="match status" value="1"/>
</dbReference>
<dbReference type="FunCoup" id="I2H1P8">
    <property type="interactions" value="35"/>
</dbReference>
<dbReference type="eggNOG" id="ENOG502S3S2">
    <property type="taxonomic scope" value="Eukaryota"/>
</dbReference>
<dbReference type="InParanoid" id="I2H1P8"/>
<dbReference type="KEGG" id="tbl:TBLA_0C05040"/>
<reference evidence="2 3" key="1">
    <citation type="journal article" date="2011" name="Proc. Natl. Acad. Sci. U.S.A.">
        <title>Evolutionary erosion of yeast sex chromosomes by mating-type switching accidents.</title>
        <authorList>
            <person name="Gordon J.L."/>
            <person name="Armisen D."/>
            <person name="Proux-Wera E."/>
            <person name="Oheigeartaigh S.S."/>
            <person name="Byrne K.P."/>
            <person name="Wolfe K.H."/>
        </authorList>
    </citation>
    <scope>NUCLEOTIDE SEQUENCE [LARGE SCALE GENOMIC DNA]</scope>
    <source>
        <strain evidence="3">ATCC 34711 / CBS 6284 / DSM 70876 / NBRC 10599 / NRRL Y-10934 / UCD 77-7</strain>
    </source>
</reference>
<proteinExistence type="predicted"/>
<dbReference type="Pfam" id="PF12223">
    <property type="entry name" value="DUF3602"/>
    <property type="match status" value="1"/>
</dbReference>
<feature type="region of interest" description="Disordered" evidence="1">
    <location>
        <begin position="145"/>
        <end position="216"/>
    </location>
</feature>
<evidence type="ECO:0000313" key="3">
    <source>
        <dbReference type="Proteomes" id="UP000002866"/>
    </source>
</evidence>
<feature type="compositionally biased region" description="Low complexity" evidence="1">
    <location>
        <begin position="198"/>
        <end position="216"/>
    </location>
</feature>
<dbReference type="OrthoDB" id="3063476at2759"/>
<dbReference type="RefSeq" id="XP_004179819.1">
    <property type="nucleotide sequence ID" value="XM_004179771.1"/>
</dbReference>
<dbReference type="PANTHER" id="PTHR34693">
    <property type="entry name" value="PROTEIN PAR32"/>
    <property type="match status" value="1"/>
</dbReference>
<evidence type="ECO:0000313" key="2">
    <source>
        <dbReference type="EMBL" id="CCH60300.1"/>
    </source>
</evidence>
<dbReference type="EMBL" id="HE806318">
    <property type="protein sequence ID" value="CCH60300.1"/>
    <property type="molecule type" value="Genomic_DNA"/>
</dbReference>
<gene>
    <name evidence="2" type="primary">TBLA0C05040</name>
    <name evidence="2" type="ORF">TBLA_0C05040</name>
</gene>